<dbReference type="InterPro" id="IPR043917">
    <property type="entry name" value="DUF5753"/>
</dbReference>
<evidence type="ECO:0000313" key="2">
    <source>
        <dbReference type="EMBL" id="MDI2029006.1"/>
    </source>
</evidence>
<dbReference type="SUPFAM" id="SSF47413">
    <property type="entry name" value="lambda repressor-like DNA-binding domains"/>
    <property type="match status" value="1"/>
</dbReference>
<protein>
    <submittedName>
        <fullName evidence="2">Helix-turn-helix transcriptional regulator</fullName>
    </submittedName>
</protein>
<dbReference type="SMART" id="SM00530">
    <property type="entry name" value="HTH_XRE"/>
    <property type="match status" value="1"/>
</dbReference>
<dbReference type="PROSITE" id="PS50943">
    <property type="entry name" value="HTH_CROC1"/>
    <property type="match status" value="1"/>
</dbReference>
<keyword evidence="3" id="KW-1185">Reference proteome</keyword>
<dbReference type="CDD" id="cd00093">
    <property type="entry name" value="HTH_XRE"/>
    <property type="match status" value="1"/>
</dbReference>
<accession>A0ABT6PNJ2</accession>
<feature type="domain" description="HTH cro/C1-type" evidence="1">
    <location>
        <begin position="14"/>
        <end position="68"/>
    </location>
</feature>
<dbReference type="EMBL" id="JASAOF010000004">
    <property type="protein sequence ID" value="MDI2029006.1"/>
    <property type="molecule type" value="Genomic_DNA"/>
</dbReference>
<comment type="caution">
    <text evidence="2">The sequence shown here is derived from an EMBL/GenBank/DDBJ whole genome shotgun (WGS) entry which is preliminary data.</text>
</comment>
<dbReference type="RefSeq" id="WP_281455358.1">
    <property type="nucleotide sequence ID" value="NZ_JASAOF010000004.1"/>
</dbReference>
<dbReference type="Pfam" id="PF13560">
    <property type="entry name" value="HTH_31"/>
    <property type="match status" value="1"/>
</dbReference>
<dbReference type="InterPro" id="IPR010982">
    <property type="entry name" value="Lambda_DNA-bd_dom_sf"/>
</dbReference>
<dbReference type="Proteomes" id="UP001237595">
    <property type="component" value="Unassembled WGS sequence"/>
</dbReference>
<evidence type="ECO:0000259" key="1">
    <source>
        <dbReference type="PROSITE" id="PS50943"/>
    </source>
</evidence>
<reference evidence="2 3" key="1">
    <citation type="submission" date="2023-04" db="EMBL/GenBank/DDBJ databases">
        <title>Draft genome sequence of Saccharopolyspora sp. TS4A08 isolated from sweet potato rhizospheric soil.</title>
        <authorList>
            <person name="Suksaard P."/>
            <person name="Duangmal K."/>
        </authorList>
    </citation>
    <scope>NUCLEOTIDE SEQUENCE [LARGE SCALE GENOMIC DNA]</scope>
    <source>
        <strain evidence="2 3">TS4A08</strain>
    </source>
</reference>
<sequence>MSDTPRARTLAKELRSARAATGMTARELARTLGWSEAKVSRIETARRGIRVENVEAMLEVLKVRGKERDRLVKMATAVREPAWWEVGRDLPEQLSALIDAESRAKRITDVTLNVLPGLLQTRAYTRAIMESVDLAEEEIEDRIGIRQMRQGILSRRNPVELRTFIDETALLRPIGGARVMAQQLRQIVAATDEPNISARVLPVSMGVHAGLSGTFVLFEFSRSRPVVYMEARSTGAFIDEPDDVRPFLDSVELLEAQASDSEGSREILNTYVEQYERETEWHPA</sequence>
<evidence type="ECO:0000313" key="3">
    <source>
        <dbReference type="Proteomes" id="UP001237595"/>
    </source>
</evidence>
<organism evidence="2 3">
    <name type="scientific">Saccharopolyspora ipomoeae</name>
    <dbReference type="NCBI Taxonomy" id="3042027"/>
    <lineage>
        <taxon>Bacteria</taxon>
        <taxon>Bacillati</taxon>
        <taxon>Actinomycetota</taxon>
        <taxon>Actinomycetes</taxon>
        <taxon>Pseudonocardiales</taxon>
        <taxon>Pseudonocardiaceae</taxon>
        <taxon>Saccharopolyspora</taxon>
    </lineage>
</organism>
<name>A0ABT6PNJ2_9PSEU</name>
<dbReference type="Gene3D" id="1.10.260.40">
    <property type="entry name" value="lambda repressor-like DNA-binding domains"/>
    <property type="match status" value="1"/>
</dbReference>
<dbReference type="InterPro" id="IPR001387">
    <property type="entry name" value="Cro/C1-type_HTH"/>
</dbReference>
<proteinExistence type="predicted"/>
<dbReference type="Pfam" id="PF19054">
    <property type="entry name" value="DUF5753"/>
    <property type="match status" value="1"/>
</dbReference>
<gene>
    <name evidence="2" type="ORF">QFW96_10305</name>
</gene>